<dbReference type="Pfam" id="PF09428">
    <property type="entry name" value="DUF2011"/>
    <property type="match status" value="1"/>
</dbReference>
<feature type="non-terminal residue" evidence="3">
    <location>
        <position position="1"/>
    </location>
</feature>
<dbReference type="InterPro" id="IPR018555">
    <property type="entry name" value="C630.06c-like"/>
</dbReference>
<accession>A0A367J549</accession>
<name>A0A367J549_RHIST</name>
<sequence length="357" mass="40142">TAEAFDEEGYFRTGDLFKMTEHGSAIFVERANDIIKFKHFHIDPLSIESVLVYDCAAVGIYSKSLGVWLPTAFVKFTNLTDHAQIKNELLGLIEAKLPDEMQLREEEEEVKEEAERMDALMRNLLGGQSEEEQDDMDQDDNAQQEQEEEFAFRLFASQPVAKVTIADVKDDTDSLSKAIAEKQEYEFDETEPEFLARVKEVAIDYTTIMEQSTIPYPTAKFPRRVIHIPSIKEQAEKEAAEKKKSIKKRKSKKCRDFEKAIKEGRIKLEPNMRNPNTPGGWPGWPGELTKVAIVDYVSSKKSNHAFSGRNGSTFQKTGRGSHFGGGNRGSFRGRGFSKPNGSRGGGFSSRGSRGKPV</sequence>
<dbReference type="Gene3D" id="2.30.38.10">
    <property type="entry name" value="Luciferase, Domain 3"/>
    <property type="match status" value="1"/>
</dbReference>
<dbReference type="AlphaFoldDB" id="A0A367J549"/>
<evidence type="ECO:0000313" key="3">
    <source>
        <dbReference type="EMBL" id="RCH85025.1"/>
    </source>
</evidence>
<keyword evidence="1" id="KW-0175">Coiled coil</keyword>
<feature type="coiled-coil region" evidence="1">
    <location>
        <begin position="100"/>
        <end position="149"/>
    </location>
</feature>
<evidence type="ECO:0000256" key="2">
    <source>
        <dbReference type="SAM" id="MobiDB-lite"/>
    </source>
</evidence>
<feature type="region of interest" description="Disordered" evidence="2">
    <location>
        <begin position="302"/>
        <end position="357"/>
    </location>
</feature>
<proteinExistence type="predicted"/>
<dbReference type="EMBL" id="PJQM01004280">
    <property type="protein sequence ID" value="RCH85025.1"/>
    <property type="molecule type" value="Genomic_DNA"/>
</dbReference>
<protein>
    <submittedName>
        <fullName evidence="3">Uncharacterized protein</fullName>
    </submittedName>
</protein>
<comment type="caution">
    <text evidence="3">The sequence shown here is derived from an EMBL/GenBank/DDBJ whole genome shotgun (WGS) entry which is preliminary data.</text>
</comment>
<evidence type="ECO:0000313" key="4">
    <source>
        <dbReference type="Proteomes" id="UP000253551"/>
    </source>
</evidence>
<dbReference type="STRING" id="4846.A0A367J549"/>
<gene>
    <name evidence="3" type="ORF">CU098_004619</name>
</gene>
<dbReference type="Proteomes" id="UP000253551">
    <property type="component" value="Unassembled WGS sequence"/>
</dbReference>
<dbReference type="OrthoDB" id="2418125at2759"/>
<reference evidence="3 4" key="1">
    <citation type="journal article" date="2018" name="G3 (Bethesda)">
        <title>Phylogenetic and Phylogenomic Definition of Rhizopus Species.</title>
        <authorList>
            <person name="Gryganskyi A.P."/>
            <person name="Golan J."/>
            <person name="Dolatabadi S."/>
            <person name="Mondo S."/>
            <person name="Robb S."/>
            <person name="Idnurm A."/>
            <person name="Muszewska A."/>
            <person name="Steczkiewicz K."/>
            <person name="Masonjones S."/>
            <person name="Liao H.L."/>
            <person name="Gajdeczka M.T."/>
            <person name="Anike F."/>
            <person name="Vuek A."/>
            <person name="Anishchenko I.M."/>
            <person name="Voigt K."/>
            <person name="de Hoog G.S."/>
            <person name="Smith M.E."/>
            <person name="Heitman J."/>
            <person name="Vilgalys R."/>
            <person name="Stajich J.E."/>
        </authorList>
    </citation>
    <scope>NUCLEOTIDE SEQUENCE [LARGE SCALE GENOMIC DNA]</scope>
    <source>
        <strain evidence="3 4">LSU 92-RS-03</strain>
    </source>
</reference>
<organism evidence="3 4">
    <name type="scientific">Rhizopus stolonifer</name>
    <name type="common">Rhizopus nigricans</name>
    <dbReference type="NCBI Taxonomy" id="4846"/>
    <lineage>
        <taxon>Eukaryota</taxon>
        <taxon>Fungi</taxon>
        <taxon>Fungi incertae sedis</taxon>
        <taxon>Mucoromycota</taxon>
        <taxon>Mucoromycotina</taxon>
        <taxon>Mucoromycetes</taxon>
        <taxon>Mucorales</taxon>
        <taxon>Mucorineae</taxon>
        <taxon>Rhizopodaceae</taxon>
        <taxon>Rhizopus</taxon>
    </lineage>
</organism>
<dbReference type="SUPFAM" id="SSF56801">
    <property type="entry name" value="Acetyl-CoA synthetase-like"/>
    <property type="match status" value="1"/>
</dbReference>
<evidence type="ECO:0000256" key="1">
    <source>
        <dbReference type="SAM" id="Coils"/>
    </source>
</evidence>
<keyword evidence="4" id="KW-1185">Reference proteome</keyword>